<keyword evidence="1" id="KW-0472">Membrane</keyword>
<protein>
    <submittedName>
        <fullName evidence="2">Uncharacterized protein</fullName>
    </submittedName>
</protein>
<feature type="transmembrane region" description="Helical" evidence="1">
    <location>
        <begin position="59"/>
        <end position="75"/>
    </location>
</feature>
<reference evidence="2 3" key="1">
    <citation type="submission" date="2018-08" db="EMBL/GenBank/DDBJ databases">
        <title>Genomic Encyclopedia of Type Strains, Phase IV (KMG-IV): sequencing the most valuable type-strain genomes for metagenomic binning, comparative biology and taxonomic classification.</title>
        <authorList>
            <person name="Goeker M."/>
        </authorList>
    </citation>
    <scope>NUCLEOTIDE SEQUENCE [LARGE SCALE GENOMIC DNA]</scope>
    <source>
        <strain evidence="2 3">DSM 25527</strain>
    </source>
</reference>
<keyword evidence="3" id="KW-1185">Reference proteome</keyword>
<keyword evidence="1" id="KW-0812">Transmembrane</keyword>
<keyword evidence="1" id="KW-1133">Transmembrane helix</keyword>
<name>A0A397PES5_9SPHN</name>
<accession>A0A397PES5</accession>
<dbReference type="AlphaFoldDB" id="A0A397PES5"/>
<proteinExistence type="predicted"/>
<dbReference type="EMBL" id="QXDC01000003">
    <property type="protein sequence ID" value="RIA44654.1"/>
    <property type="molecule type" value="Genomic_DNA"/>
</dbReference>
<evidence type="ECO:0000313" key="2">
    <source>
        <dbReference type="EMBL" id="RIA44654.1"/>
    </source>
</evidence>
<gene>
    <name evidence="2" type="ORF">DFR49_2902</name>
</gene>
<sequence length="89" mass="10298">MMWHKLAKWYQVREGYWFAPKLFGYGATPVTWQGWLLSFGFMLLLIAAIRFIPGDPARFTVAAALVLGFCIIAARKTDGGWRWRWGSRD</sequence>
<dbReference type="RefSeq" id="WP_245968515.1">
    <property type="nucleotide sequence ID" value="NZ_QXDC01000003.1"/>
</dbReference>
<evidence type="ECO:0000256" key="1">
    <source>
        <dbReference type="SAM" id="Phobius"/>
    </source>
</evidence>
<comment type="caution">
    <text evidence="2">The sequence shown here is derived from an EMBL/GenBank/DDBJ whole genome shotgun (WGS) entry which is preliminary data.</text>
</comment>
<organism evidence="2 3">
    <name type="scientific">Hephaestia caeni</name>
    <dbReference type="NCBI Taxonomy" id="645617"/>
    <lineage>
        <taxon>Bacteria</taxon>
        <taxon>Pseudomonadati</taxon>
        <taxon>Pseudomonadota</taxon>
        <taxon>Alphaproteobacteria</taxon>
        <taxon>Sphingomonadales</taxon>
        <taxon>Sphingomonadaceae</taxon>
        <taxon>Hephaestia</taxon>
    </lineage>
</organism>
<evidence type="ECO:0000313" key="3">
    <source>
        <dbReference type="Proteomes" id="UP000266568"/>
    </source>
</evidence>
<dbReference type="Proteomes" id="UP000266568">
    <property type="component" value="Unassembled WGS sequence"/>
</dbReference>
<feature type="transmembrane region" description="Helical" evidence="1">
    <location>
        <begin position="32"/>
        <end position="52"/>
    </location>
</feature>